<accession>A0ABV1LMJ7</accession>
<organism evidence="1 2">
    <name type="scientific">Paraburkholderia acidicola</name>
    <dbReference type="NCBI Taxonomy" id="1912599"/>
    <lineage>
        <taxon>Bacteria</taxon>
        <taxon>Pseudomonadati</taxon>
        <taxon>Pseudomonadota</taxon>
        <taxon>Betaproteobacteria</taxon>
        <taxon>Burkholderiales</taxon>
        <taxon>Burkholderiaceae</taxon>
        <taxon>Paraburkholderia</taxon>
    </lineage>
</organism>
<evidence type="ECO:0000313" key="1">
    <source>
        <dbReference type="EMBL" id="MEQ5840458.1"/>
    </source>
</evidence>
<sequence length="261" mass="28805">MTFREDIQRQAQNARREMVRTNVLLSQSEFCGRLGVSERRLAQMVSTGSAFSIEVDGVAYFPALLADPAVDLKRLQSVCRILVPAPPACRLDYLSSRHGNLGDITPLEALAEDRSYRWLRQMARAWAAEWSRTAVKIYVGAYGEEPGDIEPTYMAVCEVDPRTNLWKRAVEAMDAGGYIAPPGPYPHADTATVFVVRGEAGHTDDVLEARLDVDIVDGAARVLIHICNSQHEPDAVSVDGADNIVDVVHRVVVDLCGMKKR</sequence>
<comment type="caution">
    <text evidence="1">The sequence shown here is derived from an EMBL/GenBank/DDBJ whole genome shotgun (WGS) entry which is preliminary data.</text>
</comment>
<evidence type="ECO:0000313" key="2">
    <source>
        <dbReference type="Proteomes" id="UP001469089"/>
    </source>
</evidence>
<reference evidence="1 2" key="1">
    <citation type="journal article" date="2024" name="Chem. Sci.">
        <title>Discovery of a lagriamide polyketide by integrated genome mining, isotopic labeling, and untargeted metabolomics.</title>
        <authorList>
            <person name="Fergusson C.H."/>
            <person name="Saulog J."/>
            <person name="Paulo B.S."/>
            <person name="Wilson D.M."/>
            <person name="Liu D.Y."/>
            <person name="Morehouse N.J."/>
            <person name="Waterworth S."/>
            <person name="Barkei J."/>
            <person name="Gray C.A."/>
            <person name="Kwan J.C."/>
            <person name="Eustaquio A.S."/>
            <person name="Linington R.G."/>
        </authorList>
    </citation>
    <scope>NUCLEOTIDE SEQUENCE [LARGE SCALE GENOMIC DNA]</scope>
    <source>
        <strain evidence="1 2">RL17-338-BIF-B</strain>
    </source>
</reference>
<dbReference type="Proteomes" id="UP001469089">
    <property type="component" value="Unassembled WGS sequence"/>
</dbReference>
<keyword evidence="2" id="KW-1185">Reference proteome</keyword>
<proteinExistence type="predicted"/>
<gene>
    <name evidence="1" type="ORF">N0A02_13580</name>
</gene>
<dbReference type="EMBL" id="JAOALG010000001">
    <property type="protein sequence ID" value="MEQ5840458.1"/>
    <property type="molecule type" value="Genomic_DNA"/>
</dbReference>
<name>A0ABV1LMJ7_9BURK</name>
<protein>
    <submittedName>
        <fullName evidence="1">Uncharacterized protein</fullName>
    </submittedName>
</protein>
<dbReference type="RefSeq" id="WP_349542626.1">
    <property type="nucleotide sequence ID" value="NZ_JAOALG010000001.1"/>
</dbReference>